<evidence type="ECO:0000256" key="8">
    <source>
        <dbReference type="ARBA" id="ARBA00023047"/>
    </source>
</evidence>
<dbReference type="GO" id="GO:0015288">
    <property type="term" value="F:porin activity"/>
    <property type="evidence" value="ECO:0007669"/>
    <property type="project" value="UniProtKB-KW"/>
</dbReference>
<gene>
    <name evidence="18" type="ORF">SAMN04488131_1285</name>
</gene>
<evidence type="ECO:0000259" key="17">
    <source>
        <dbReference type="Pfam" id="PF22461"/>
    </source>
</evidence>
<dbReference type="GO" id="GO:0015159">
    <property type="term" value="F:polysaccharide transmembrane transporter activity"/>
    <property type="evidence" value="ECO:0007669"/>
    <property type="project" value="InterPro"/>
</dbReference>
<reference evidence="19" key="1">
    <citation type="submission" date="2016-10" db="EMBL/GenBank/DDBJ databases">
        <authorList>
            <person name="Varghese N."/>
            <person name="Submissions S."/>
        </authorList>
    </citation>
    <scope>NUCLEOTIDE SEQUENCE [LARGE SCALE GENOMIC DNA]</scope>
    <source>
        <strain evidence="19">CGMCC 1.9227</strain>
    </source>
</reference>
<dbReference type="EMBL" id="FONQ01000028">
    <property type="protein sequence ID" value="SFF46758.1"/>
    <property type="molecule type" value="Genomic_DNA"/>
</dbReference>
<keyword evidence="3" id="KW-0813">Transport</keyword>
<feature type="domain" description="SLBB" evidence="17">
    <location>
        <begin position="137"/>
        <end position="216"/>
    </location>
</feature>
<keyword evidence="6 15" id="KW-0812">Transmembrane</keyword>
<comment type="similarity">
    <text evidence="2">Belongs to the BexD/CtrA/VexA family.</text>
</comment>
<feature type="domain" description="Polysaccharide export protein N-terminal" evidence="16">
    <location>
        <begin position="48"/>
        <end position="133"/>
    </location>
</feature>
<keyword evidence="4" id="KW-1134">Transmembrane beta strand</keyword>
<dbReference type="RefSeq" id="WP_091209264.1">
    <property type="nucleotide sequence ID" value="NZ_FONQ01000028.1"/>
</dbReference>
<dbReference type="InterPro" id="IPR003715">
    <property type="entry name" value="Poly_export_N"/>
</dbReference>
<keyword evidence="5" id="KW-0762">Sugar transport</keyword>
<keyword evidence="7" id="KW-0732">Signal</keyword>
<dbReference type="Pfam" id="PF02563">
    <property type="entry name" value="Poly_export"/>
    <property type="match status" value="1"/>
</dbReference>
<dbReference type="PANTHER" id="PTHR33619:SF3">
    <property type="entry name" value="POLYSACCHARIDE EXPORT PROTEIN GFCE-RELATED"/>
    <property type="match status" value="1"/>
</dbReference>
<keyword evidence="12" id="KW-0564">Palmitate</keyword>
<evidence type="ECO:0000256" key="7">
    <source>
        <dbReference type="ARBA" id="ARBA00022729"/>
    </source>
</evidence>
<evidence type="ECO:0000256" key="4">
    <source>
        <dbReference type="ARBA" id="ARBA00022452"/>
    </source>
</evidence>
<dbReference type="GO" id="GO:0046930">
    <property type="term" value="C:pore complex"/>
    <property type="evidence" value="ECO:0007669"/>
    <property type="project" value="UniProtKB-KW"/>
</dbReference>
<evidence type="ECO:0000256" key="14">
    <source>
        <dbReference type="ARBA" id="ARBA00023288"/>
    </source>
</evidence>
<dbReference type="PROSITE" id="PS51257">
    <property type="entry name" value="PROKAR_LIPOPROTEIN"/>
    <property type="match status" value="1"/>
</dbReference>
<evidence type="ECO:0000256" key="9">
    <source>
        <dbReference type="ARBA" id="ARBA00023065"/>
    </source>
</evidence>
<comment type="subcellular location">
    <subcellularLocation>
        <location evidence="1">Cell outer membrane</location>
        <topology evidence="1">Multi-pass membrane protein</topology>
    </subcellularLocation>
</comment>
<proteinExistence type="inferred from homology"/>
<accession>A0A1I2IYF6</accession>
<evidence type="ECO:0000313" key="18">
    <source>
        <dbReference type="EMBL" id="SFF46758.1"/>
    </source>
</evidence>
<organism evidence="18 19">
    <name type="scientific">Flavobacterium xueshanense</name>
    <dbReference type="NCBI Taxonomy" id="935223"/>
    <lineage>
        <taxon>Bacteria</taxon>
        <taxon>Pseudomonadati</taxon>
        <taxon>Bacteroidota</taxon>
        <taxon>Flavobacteriia</taxon>
        <taxon>Flavobacteriales</taxon>
        <taxon>Flavobacteriaceae</taxon>
        <taxon>Flavobacterium</taxon>
    </lineage>
</organism>
<dbReference type="Gene3D" id="3.10.560.10">
    <property type="entry name" value="Outer membrane lipoprotein wza domain like"/>
    <property type="match status" value="1"/>
</dbReference>
<evidence type="ECO:0000256" key="13">
    <source>
        <dbReference type="ARBA" id="ARBA00023237"/>
    </source>
</evidence>
<dbReference type="PANTHER" id="PTHR33619">
    <property type="entry name" value="POLYSACCHARIDE EXPORT PROTEIN GFCE-RELATED"/>
    <property type="match status" value="1"/>
</dbReference>
<dbReference type="STRING" id="935223.SAMN04488131_1285"/>
<feature type="transmembrane region" description="Helical" evidence="15">
    <location>
        <begin position="228"/>
        <end position="249"/>
    </location>
</feature>
<keyword evidence="15" id="KW-1133">Transmembrane helix</keyword>
<sequence length="251" mass="27849">MKNKNIKYFLIVWLTIILTSCVSSKKMVYFQDNVNDLTFENYEIFEPKIQIGDILSINVSAIDKGAAVPFNLYESISAADPEPLTYIVDNEGEINFPVIGVLKVEGITTKLLTKKLTVTLAEYLAKPIVNIRLVNFKVAVLGEVKTPGTYLITNERITVIEAISLAGDLTIHGKRKTVMLIREQAGKRAFIKLDLTDKRIFSSPYFYLAQNDVIYVEPNKTKLNSSAVGANAGIILSSISSLISIIAILTR</sequence>
<dbReference type="OrthoDB" id="662756at2"/>
<keyword evidence="19" id="KW-1185">Reference proteome</keyword>
<protein>
    <submittedName>
        <fullName evidence="18">Polysaccharide export outer membrane protein</fullName>
    </submittedName>
</protein>
<evidence type="ECO:0000256" key="11">
    <source>
        <dbReference type="ARBA" id="ARBA00023136"/>
    </source>
</evidence>
<keyword evidence="14" id="KW-0449">Lipoprotein</keyword>
<evidence type="ECO:0000256" key="5">
    <source>
        <dbReference type="ARBA" id="ARBA00022597"/>
    </source>
</evidence>
<evidence type="ECO:0000256" key="1">
    <source>
        <dbReference type="ARBA" id="ARBA00004571"/>
    </source>
</evidence>
<keyword evidence="8" id="KW-0625">Polysaccharide transport</keyword>
<dbReference type="InterPro" id="IPR054765">
    <property type="entry name" value="SLBB_dom"/>
</dbReference>
<dbReference type="InterPro" id="IPR049712">
    <property type="entry name" value="Poly_export"/>
</dbReference>
<evidence type="ECO:0000256" key="10">
    <source>
        <dbReference type="ARBA" id="ARBA00023114"/>
    </source>
</evidence>
<name>A0A1I2IYF6_9FLAO</name>
<dbReference type="Proteomes" id="UP000198596">
    <property type="component" value="Unassembled WGS sequence"/>
</dbReference>
<evidence type="ECO:0000256" key="6">
    <source>
        <dbReference type="ARBA" id="ARBA00022692"/>
    </source>
</evidence>
<evidence type="ECO:0000313" key="19">
    <source>
        <dbReference type="Proteomes" id="UP000198596"/>
    </source>
</evidence>
<evidence type="ECO:0000256" key="12">
    <source>
        <dbReference type="ARBA" id="ARBA00023139"/>
    </source>
</evidence>
<keyword evidence="10" id="KW-0626">Porin</keyword>
<keyword evidence="9" id="KW-0406">Ion transport</keyword>
<keyword evidence="11 15" id="KW-0472">Membrane</keyword>
<evidence type="ECO:0000256" key="3">
    <source>
        <dbReference type="ARBA" id="ARBA00022448"/>
    </source>
</evidence>
<evidence type="ECO:0000256" key="15">
    <source>
        <dbReference type="SAM" id="Phobius"/>
    </source>
</evidence>
<dbReference type="Pfam" id="PF22461">
    <property type="entry name" value="SLBB_2"/>
    <property type="match status" value="1"/>
</dbReference>
<dbReference type="GO" id="GO:0009279">
    <property type="term" value="C:cell outer membrane"/>
    <property type="evidence" value="ECO:0007669"/>
    <property type="project" value="UniProtKB-SubCell"/>
</dbReference>
<dbReference type="GO" id="GO:0006811">
    <property type="term" value="P:monoatomic ion transport"/>
    <property type="evidence" value="ECO:0007669"/>
    <property type="project" value="UniProtKB-KW"/>
</dbReference>
<evidence type="ECO:0000259" key="16">
    <source>
        <dbReference type="Pfam" id="PF02563"/>
    </source>
</evidence>
<evidence type="ECO:0000256" key="2">
    <source>
        <dbReference type="ARBA" id="ARBA00009450"/>
    </source>
</evidence>
<keyword evidence="13" id="KW-0998">Cell outer membrane</keyword>
<dbReference type="AlphaFoldDB" id="A0A1I2IYF6"/>